<protein>
    <submittedName>
        <fullName evidence="2">Uncharacterized protein</fullName>
    </submittedName>
</protein>
<evidence type="ECO:0000313" key="2">
    <source>
        <dbReference type="EMBL" id="CAD9030909.1"/>
    </source>
</evidence>
<proteinExistence type="predicted"/>
<keyword evidence="1" id="KW-1133">Transmembrane helix</keyword>
<name>A0A7S1J3P1_9EUGL</name>
<dbReference type="EMBL" id="HBGA01112985">
    <property type="protein sequence ID" value="CAD9030909.1"/>
    <property type="molecule type" value="Transcribed_RNA"/>
</dbReference>
<reference evidence="2" key="1">
    <citation type="submission" date="2021-01" db="EMBL/GenBank/DDBJ databases">
        <authorList>
            <person name="Corre E."/>
            <person name="Pelletier E."/>
            <person name="Niang G."/>
            <person name="Scheremetjew M."/>
            <person name="Finn R."/>
            <person name="Kale V."/>
            <person name="Holt S."/>
            <person name="Cochrane G."/>
            <person name="Meng A."/>
            <person name="Brown T."/>
            <person name="Cohen L."/>
        </authorList>
    </citation>
    <scope>NUCLEOTIDE SEQUENCE</scope>
    <source>
        <strain evidence="2">NIES-381</strain>
    </source>
</reference>
<keyword evidence="1" id="KW-0472">Membrane</keyword>
<accession>A0A7S1J3P1</accession>
<feature type="transmembrane region" description="Helical" evidence="1">
    <location>
        <begin position="40"/>
        <end position="63"/>
    </location>
</feature>
<gene>
    <name evidence="2" type="ORF">EGYM00392_LOCUS42051</name>
</gene>
<dbReference type="AlphaFoldDB" id="A0A7S1J3P1"/>
<evidence type="ECO:0000256" key="1">
    <source>
        <dbReference type="SAM" id="Phobius"/>
    </source>
</evidence>
<organism evidence="2">
    <name type="scientific">Eutreptiella gymnastica</name>
    <dbReference type="NCBI Taxonomy" id="73025"/>
    <lineage>
        <taxon>Eukaryota</taxon>
        <taxon>Discoba</taxon>
        <taxon>Euglenozoa</taxon>
        <taxon>Euglenida</taxon>
        <taxon>Spirocuta</taxon>
        <taxon>Euglenophyceae</taxon>
        <taxon>Eutreptiales</taxon>
        <taxon>Eutreptiaceae</taxon>
        <taxon>Eutreptiella</taxon>
    </lineage>
</organism>
<sequence>MGPHSPSHLTLPIATTSSMHCVALIGQGVHGMRTTMRMSVGIHFFAGIHAPIPAMIILCSPVGSRCSRCKPLALLLDLLDLCELLQYDTGSNSQSSSVFFCTLFANGSWQSISDTSCCGQMGS</sequence>
<keyword evidence="1" id="KW-0812">Transmembrane</keyword>